<feature type="compositionally biased region" description="Basic residues" evidence="3">
    <location>
        <begin position="723"/>
        <end position="741"/>
    </location>
</feature>
<evidence type="ECO:0000313" key="6">
    <source>
        <dbReference type="Proteomes" id="UP000835206"/>
    </source>
</evidence>
<dbReference type="InterPro" id="IPR035899">
    <property type="entry name" value="DBL_dom_sf"/>
</dbReference>
<dbReference type="PANTHER" id="PTHR12845:SF5">
    <property type="entry name" value="EPHEXIN, ISOFORM D"/>
    <property type="match status" value="1"/>
</dbReference>
<dbReference type="GeneID" id="100651089"/>
<protein>
    <submittedName>
        <fullName evidence="7">Uncharacterized protein LOC100651089 isoform X2</fullName>
    </submittedName>
</protein>
<dbReference type="InterPro" id="IPR047271">
    <property type="entry name" value="Ephexin-like"/>
</dbReference>
<keyword evidence="1 2" id="KW-0728">SH3 domain</keyword>
<dbReference type="PANTHER" id="PTHR12845">
    <property type="entry name" value="GUANINE NUCLEOTIDE EXCHANGE FACTOR"/>
    <property type="match status" value="1"/>
</dbReference>
<dbReference type="Gene3D" id="2.30.30.40">
    <property type="entry name" value="SH3 Domains"/>
    <property type="match status" value="1"/>
</dbReference>
<feature type="compositionally biased region" description="Basic and acidic residues" evidence="3">
    <location>
        <begin position="790"/>
        <end position="805"/>
    </location>
</feature>
<dbReference type="PROSITE" id="PS50010">
    <property type="entry name" value="DH_2"/>
    <property type="match status" value="1"/>
</dbReference>
<dbReference type="CDD" id="cd11793">
    <property type="entry name" value="SH3_ephexin1_like"/>
    <property type="match status" value="1"/>
</dbReference>
<dbReference type="RefSeq" id="XP_012168612.2">
    <property type="nucleotide sequence ID" value="XM_012313222.3"/>
</dbReference>
<dbReference type="Gene3D" id="1.20.900.10">
    <property type="entry name" value="Dbl homology (DH) domain"/>
    <property type="match status" value="1"/>
</dbReference>
<dbReference type="SUPFAM" id="SSF50044">
    <property type="entry name" value="SH3-domain"/>
    <property type="match status" value="1"/>
</dbReference>
<dbReference type="Pfam" id="PF00018">
    <property type="entry name" value="SH3_1"/>
    <property type="match status" value="1"/>
</dbReference>
<dbReference type="PROSITE" id="PS50002">
    <property type="entry name" value="SH3"/>
    <property type="match status" value="1"/>
</dbReference>
<dbReference type="InterPro" id="IPR000219">
    <property type="entry name" value="DH_dom"/>
</dbReference>
<organism evidence="6 7">
    <name type="scientific">Bombus terrestris</name>
    <name type="common">Buff-tailed bumblebee</name>
    <name type="synonym">Apis terrestris</name>
    <dbReference type="NCBI Taxonomy" id="30195"/>
    <lineage>
        <taxon>Eukaryota</taxon>
        <taxon>Metazoa</taxon>
        <taxon>Ecdysozoa</taxon>
        <taxon>Arthropoda</taxon>
        <taxon>Hexapoda</taxon>
        <taxon>Insecta</taxon>
        <taxon>Pterygota</taxon>
        <taxon>Neoptera</taxon>
        <taxon>Endopterygota</taxon>
        <taxon>Hymenoptera</taxon>
        <taxon>Apocrita</taxon>
        <taxon>Aculeata</taxon>
        <taxon>Apoidea</taxon>
        <taxon>Anthophila</taxon>
        <taxon>Apidae</taxon>
        <taxon>Bombus</taxon>
        <taxon>Bombus</taxon>
    </lineage>
</organism>
<gene>
    <name evidence="7" type="primary">LOC100651089</name>
</gene>
<dbReference type="CTD" id="39900"/>
<evidence type="ECO:0000256" key="3">
    <source>
        <dbReference type="SAM" id="MobiDB-lite"/>
    </source>
</evidence>
<dbReference type="InterPro" id="IPR011993">
    <property type="entry name" value="PH-like_dom_sf"/>
</dbReference>
<evidence type="ECO:0000259" key="4">
    <source>
        <dbReference type="PROSITE" id="PS50002"/>
    </source>
</evidence>
<dbReference type="InterPro" id="IPR036028">
    <property type="entry name" value="SH3-like_dom_sf"/>
</dbReference>
<name>A0A9B2MMX6_BOMTE</name>
<feature type="compositionally biased region" description="Acidic residues" evidence="3">
    <location>
        <begin position="778"/>
        <end position="788"/>
    </location>
</feature>
<evidence type="ECO:0000256" key="2">
    <source>
        <dbReference type="PROSITE-ProRule" id="PRU00192"/>
    </source>
</evidence>
<proteinExistence type="predicted"/>
<accession>A0A9B2MMX6</accession>
<dbReference type="SMART" id="SM00326">
    <property type="entry name" value="SH3"/>
    <property type="match status" value="1"/>
</dbReference>
<dbReference type="CDD" id="cd00160">
    <property type="entry name" value="RhoGEF"/>
    <property type="match status" value="1"/>
</dbReference>
<evidence type="ECO:0000256" key="1">
    <source>
        <dbReference type="ARBA" id="ARBA00022443"/>
    </source>
</evidence>
<feature type="domain" description="DH" evidence="5">
    <location>
        <begin position="1018"/>
        <end position="1203"/>
    </location>
</feature>
<dbReference type="Gene3D" id="2.30.29.30">
    <property type="entry name" value="Pleckstrin-homology domain (PH domain)/Phosphotyrosine-binding domain (PTB)"/>
    <property type="match status" value="1"/>
</dbReference>
<feature type="domain" description="SH3" evidence="4">
    <location>
        <begin position="1365"/>
        <end position="1426"/>
    </location>
</feature>
<dbReference type="GO" id="GO:0005085">
    <property type="term" value="F:guanyl-nucleotide exchange factor activity"/>
    <property type="evidence" value="ECO:0007669"/>
    <property type="project" value="InterPro"/>
</dbReference>
<dbReference type="InterPro" id="IPR047270">
    <property type="entry name" value="PH_ephexin"/>
</dbReference>
<dbReference type="SUPFAM" id="SSF48065">
    <property type="entry name" value="DBL homology domain (DH-domain)"/>
    <property type="match status" value="1"/>
</dbReference>
<dbReference type="InterPro" id="IPR001452">
    <property type="entry name" value="SH3_domain"/>
</dbReference>
<reference evidence="7" key="1">
    <citation type="submission" date="2025-08" db="UniProtKB">
        <authorList>
            <consortium name="RefSeq"/>
        </authorList>
    </citation>
    <scope>IDENTIFICATION</scope>
</reference>
<dbReference type="SMART" id="SM00325">
    <property type="entry name" value="RhoGEF"/>
    <property type="match status" value="1"/>
</dbReference>
<dbReference type="Proteomes" id="UP000835206">
    <property type="component" value="Chromosome 11"/>
</dbReference>
<dbReference type="SUPFAM" id="SSF50729">
    <property type="entry name" value="PH domain-like"/>
    <property type="match status" value="1"/>
</dbReference>
<dbReference type="CDD" id="cd01221">
    <property type="entry name" value="PH_ephexin"/>
    <property type="match status" value="1"/>
</dbReference>
<feature type="region of interest" description="Disordered" evidence="3">
    <location>
        <begin position="723"/>
        <end position="805"/>
    </location>
</feature>
<dbReference type="Pfam" id="PF00621">
    <property type="entry name" value="RhoGEF"/>
    <property type="match status" value="1"/>
</dbReference>
<evidence type="ECO:0000313" key="7">
    <source>
        <dbReference type="RefSeq" id="XP_012168612.2"/>
    </source>
</evidence>
<keyword evidence="6" id="KW-1185">Reference proteome</keyword>
<evidence type="ECO:0000259" key="5">
    <source>
        <dbReference type="PROSITE" id="PS50010"/>
    </source>
</evidence>
<sequence length="1459" mass="164386">MIPLGDVKVREKMSIVPVANRSFLHGDRKPSPTSEKILYATLDSLALKRATLPLQLLPINDDSHATTEATNESMKQGKIHTETIAKRSSFKVDATCSSSKQHEKYLMVASPLSSSSSSKPDSQETRLKITAVEPNLKKDIACLQRNWINNNDIEDTLIRDSALESDIFEETYAGEIARNSSYCCYIANDVTASSTNDKNESPSDDYEKIESVIGTDACCNFQTEANDDEESLENEEDTSCTKNVFVKSKSTNDLASKSYSDMRLSLDGQSLVGTFSDGKLAKSLLFSNEFSNCGKKKKHFAKNVLHFVPEYLVKGQKGKRKQKEKGIPSRSLNSLKTSSSVDTKIGINSNGRYRSRSLSREELKYLKISSPTNFVHIASATNPNLVSNENTIRFSLGQVVITHEQKCATLPLLVATNYENSMAEKRNGRSSSSIVAAAAESTFDATSSVVDKSNEKAKRRNDGFNVETLKRQLLSELQTRSTKLLELSQQVKTDEYRANIREGSNTTYELAYEPCTELPANSSFLWSNRTKNFLLENTRTIPNENTENIEDTVGEVYDDVGPLNLNNQEDDYDDVGTPNALHVNENRISESSTAFQDSDDIYDDVMGPSCAGDDFKDNKIETCDNEVKQESSELLVTNEYSSVDENIDVSNNDQDVYDDVGLPSEERVNSLYTGSTIGSILGSSWMCGKESEWEDLEDSPMIGLSQFANKYYTSIETQVVSSRKRSGQRWSRMMRKQRSRISRKDFNSSSKPCESTLHDDTSDDSTYESLHSFQPDDFCTDSEAETTTDETTREREYESTETEQKIPIDSDRLVIAYLEAPTRPNPPPPREVSLTRTLGKRIKMLRRTWSITKGSLGRMRKRTTVDDGHSCDENKEFSNDHSNLDGGRYFSFARHFKRTVTGPFSTFYLNGYIDSANGDNDLSTSKNSNEEPMYSNTNDEMDHYSVLVDQEPLYQFYAAAAARIASDFSSDDYEEVEGMIPSRSTTDLARPGHRTLWCQTPQVINNGLLQRLSTEEKKVQEAKFEILTSEASYLNSLRVLKNEFLNESSLDEILTPLEKDKLFGGIPSVLQASEQFLAELETVWRYDPMLHDLPDVLLKYTNKCLDIYVAYCSNQVSIDTTLKDLRTRKGSKFIETISQIEARSTCQSLSLHSFLMLPMQRITRLPLLADAVLSKLSVECEDRSHWEKVLSSLSYVVAECNEGASTAAKEIEMENLIRKLEYSAKIKPLVLKGKHLVKSGPTVQLSTKADAEYKLTFGKRFNKTPLYLLLLTDLLLVTKQKSNTHDEVYTVIDTCKRSLIALEPVPEDSPFAGRNAMLLTLLENYSGHQIEYVLTCESDTERQRWLEAVSSSKRGLPEETLYEVWDCPQVVALYYYSPNQPDELSLHPGDIINVFRKMSDGWYQGGKLLNGEQGWFPGNYTKEVASEHVRAKNLKQRHRFLTLSGNALQRKAKQQSTTH</sequence>